<dbReference type="PANTHER" id="PTHR17615">
    <property type="entry name" value="PROTEIN FAM189A"/>
    <property type="match status" value="1"/>
</dbReference>
<protein>
    <recommendedName>
        <fullName evidence="9">Family with sequence similarity 189 member A2</fullName>
    </recommendedName>
</protein>
<evidence type="ECO:0008006" key="9">
    <source>
        <dbReference type="Google" id="ProtNLM"/>
    </source>
</evidence>
<feature type="region of interest" description="Disordered" evidence="6">
    <location>
        <begin position="239"/>
        <end position="259"/>
    </location>
</feature>
<reference evidence="7" key="3">
    <citation type="submission" date="2025-09" db="UniProtKB">
        <authorList>
            <consortium name="Ensembl"/>
        </authorList>
    </citation>
    <scope>IDENTIFICATION</scope>
</reference>
<evidence type="ECO:0000256" key="6">
    <source>
        <dbReference type="SAM" id="MobiDB-lite"/>
    </source>
</evidence>
<reference evidence="7 8" key="1">
    <citation type="journal article" date="2021" name="G3 (Bethesda)">
        <title>Improved contiguity of the threespine stickleback genome using long-read sequencing.</title>
        <authorList>
            <person name="Nath S."/>
            <person name="Shaw D.E."/>
            <person name="White M.A."/>
        </authorList>
    </citation>
    <scope>NUCLEOTIDE SEQUENCE [LARGE SCALE GENOMIC DNA]</scope>
    <source>
        <strain evidence="7 8">Lake Benthic</strain>
    </source>
</reference>
<feature type="region of interest" description="Disordered" evidence="6">
    <location>
        <begin position="350"/>
        <end position="375"/>
    </location>
</feature>
<dbReference type="Ensembl" id="ENSGACT00000048945.1">
    <property type="protein sequence ID" value="ENSGACP00000037942.1"/>
    <property type="gene ID" value="ENSGACG00000000043.2"/>
</dbReference>
<feature type="region of interest" description="Disordered" evidence="6">
    <location>
        <begin position="1"/>
        <end position="27"/>
    </location>
</feature>
<dbReference type="InterPro" id="IPR030431">
    <property type="entry name" value="ENTREP1-3"/>
</dbReference>
<comment type="similarity">
    <text evidence="5">Belongs to the ENTREP family.</text>
</comment>
<keyword evidence="8" id="KW-1185">Reference proteome</keyword>
<reference evidence="7" key="2">
    <citation type="submission" date="2025-08" db="UniProtKB">
        <authorList>
            <consortium name="Ensembl"/>
        </authorList>
    </citation>
    <scope>IDENTIFICATION</scope>
</reference>
<keyword evidence="2" id="KW-0812">Transmembrane</keyword>
<feature type="compositionally biased region" description="Basic and acidic residues" evidence="6">
    <location>
        <begin position="418"/>
        <end position="427"/>
    </location>
</feature>
<dbReference type="Proteomes" id="UP000007635">
    <property type="component" value="Unassembled WGS sequence"/>
</dbReference>
<dbReference type="PANTHER" id="PTHR17615:SF8">
    <property type="entry name" value="ENDOSOMAL TRANSMEMBRANE EPSIN INTERACTOR 1"/>
    <property type="match status" value="1"/>
</dbReference>
<evidence type="ECO:0000256" key="3">
    <source>
        <dbReference type="ARBA" id="ARBA00022989"/>
    </source>
</evidence>
<feature type="region of interest" description="Disordered" evidence="6">
    <location>
        <begin position="149"/>
        <end position="213"/>
    </location>
</feature>
<evidence type="ECO:0000256" key="4">
    <source>
        <dbReference type="ARBA" id="ARBA00023136"/>
    </source>
</evidence>
<feature type="compositionally biased region" description="Pro residues" evidence="6">
    <location>
        <begin position="193"/>
        <end position="205"/>
    </location>
</feature>
<evidence type="ECO:0000313" key="7">
    <source>
        <dbReference type="Ensembl" id="ENSGACP00000037942.1"/>
    </source>
</evidence>
<evidence type="ECO:0000256" key="5">
    <source>
        <dbReference type="ARBA" id="ARBA00034309"/>
    </source>
</evidence>
<name>A0AAQ4PGP2_GASAC</name>
<feature type="compositionally biased region" description="Basic residues" evidence="6">
    <location>
        <begin position="366"/>
        <end position="375"/>
    </location>
</feature>
<dbReference type="AlphaFoldDB" id="A0AAQ4PGP2"/>
<organism evidence="7 8">
    <name type="scientific">Gasterosteus aculeatus aculeatus</name>
    <name type="common">three-spined stickleback</name>
    <dbReference type="NCBI Taxonomy" id="481459"/>
    <lineage>
        <taxon>Eukaryota</taxon>
        <taxon>Metazoa</taxon>
        <taxon>Chordata</taxon>
        <taxon>Craniata</taxon>
        <taxon>Vertebrata</taxon>
        <taxon>Euteleostomi</taxon>
        <taxon>Actinopterygii</taxon>
        <taxon>Neopterygii</taxon>
        <taxon>Teleostei</taxon>
        <taxon>Neoteleostei</taxon>
        <taxon>Acanthomorphata</taxon>
        <taxon>Eupercaria</taxon>
        <taxon>Perciformes</taxon>
        <taxon>Cottioidei</taxon>
        <taxon>Gasterosteales</taxon>
        <taxon>Gasterosteidae</taxon>
        <taxon>Gasterosteus</taxon>
    </lineage>
</organism>
<keyword evidence="3" id="KW-1133">Transmembrane helix</keyword>
<evidence type="ECO:0000256" key="2">
    <source>
        <dbReference type="ARBA" id="ARBA00022692"/>
    </source>
</evidence>
<feature type="compositionally biased region" description="Low complexity" evidence="6">
    <location>
        <begin position="13"/>
        <end position="23"/>
    </location>
</feature>
<evidence type="ECO:0000256" key="1">
    <source>
        <dbReference type="ARBA" id="ARBA00004370"/>
    </source>
</evidence>
<feature type="compositionally biased region" description="Polar residues" evidence="6">
    <location>
        <begin position="350"/>
        <end position="362"/>
    </location>
</feature>
<feature type="compositionally biased region" description="Polar residues" evidence="6">
    <location>
        <begin position="180"/>
        <end position="189"/>
    </location>
</feature>
<dbReference type="GeneTree" id="ENSGT00530000063335"/>
<evidence type="ECO:0000313" key="8">
    <source>
        <dbReference type="Proteomes" id="UP000007635"/>
    </source>
</evidence>
<comment type="subcellular location">
    <subcellularLocation>
        <location evidence="1">Membrane</location>
    </subcellularLocation>
</comment>
<feature type="region of interest" description="Disordered" evidence="6">
    <location>
        <begin position="399"/>
        <end position="427"/>
    </location>
</feature>
<accession>A0AAQ4PGP2</accession>
<dbReference type="GO" id="GO:0016020">
    <property type="term" value="C:membrane"/>
    <property type="evidence" value="ECO:0007669"/>
    <property type="project" value="UniProtKB-SubCell"/>
</dbReference>
<proteinExistence type="inferred from homology"/>
<keyword evidence="4" id="KW-0472">Membrane</keyword>
<sequence length="438" mass="47452">MCVTAAPSPRAPTVPRSSCCSSTRPPPAAPCGCCSRTSTGPLMRKGRTLVRGQTQMSLWPLPLPHPTSPLSTLTRHAWLAGNRPPPHTHASALLLACPTHCLLGDLCFRILGDGVIPLPHIYGSRIKGVEVFCPLDPPPPYEVVAGSSTDAARQETEVVPREWTTNPTAPVPCVPDGSPQMVSASPGTNPQILPLPPPSPPPPPQQQSSPALTPCRKVRIQRSNSDPVLMDLAAKVQSSSVAPSLQTTDSATQTSQPTLASCAQGQVTLRRGGGRTPRRPRPSSMVDYQSYRHTQQLVRKILDQPAAQGLVPEVQELVDSIRNVLQSDQEHMEEAVRCASYIEQVFTDSQMDPSQPAESHSVTFPRPRRTRTRRRPRLLHLQSCGDLSSFTCESVERRGNHPGAAWRGGSGPTSRTGSRLDRPERPHSLIGVFRETVL</sequence>